<dbReference type="GeneID" id="14887159"/>
<evidence type="ECO:0000313" key="6">
    <source>
        <dbReference type="Proteomes" id="UP000014680"/>
    </source>
</evidence>
<dbReference type="KEGG" id="eiv:EIN_230900"/>
<keyword evidence="6" id="KW-1185">Reference proteome</keyword>
<organism evidence="5 6">
    <name type="scientific">Entamoeba invadens IP1</name>
    <dbReference type="NCBI Taxonomy" id="370355"/>
    <lineage>
        <taxon>Eukaryota</taxon>
        <taxon>Amoebozoa</taxon>
        <taxon>Evosea</taxon>
        <taxon>Archamoebae</taxon>
        <taxon>Mastigamoebida</taxon>
        <taxon>Entamoebidae</taxon>
        <taxon>Entamoeba</taxon>
    </lineage>
</organism>
<keyword evidence="3" id="KW-0653">Protein transport</keyword>
<gene>
    <name evidence="5" type="ORF">EIN_230900</name>
</gene>
<dbReference type="GO" id="GO:0015031">
    <property type="term" value="P:protein transport"/>
    <property type="evidence" value="ECO:0007669"/>
    <property type="project" value="UniProtKB-KW"/>
</dbReference>
<proteinExistence type="inferred from homology"/>
<dbReference type="InterPro" id="IPR011989">
    <property type="entry name" value="ARM-like"/>
</dbReference>
<evidence type="ECO:0000256" key="2">
    <source>
        <dbReference type="ARBA" id="ARBA00022448"/>
    </source>
</evidence>
<reference evidence="5 6" key="1">
    <citation type="submission" date="2012-10" db="EMBL/GenBank/DDBJ databases">
        <authorList>
            <person name="Zafar N."/>
            <person name="Inman J."/>
            <person name="Hall N."/>
            <person name="Lorenzi H."/>
            <person name="Caler E."/>
        </authorList>
    </citation>
    <scope>NUCLEOTIDE SEQUENCE [LARGE SCALE GENOMIC DNA]</scope>
    <source>
        <strain evidence="5 6">IP1</strain>
    </source>
</reference>
<keyword evidence="4" id="KW-0732">Signal</keyword>
<dbReference type="SUPFAM" id="SSF48371">
    <property type="entry name" value="ARM repeat"/>
    <property type="match status" value="1"/>
</dbReference>
<feature type="chain" id="PRO_5001990744" evidence="4">
    <location>
        <begin position="18"/>
        <end position="328"/>
    </location>
</feature>
<name>A0A0A1U350_ENTIV</name>
<dbReference type="RefSeq" id="XP_004255248.1">
    <property type="nucleotide sequence ID" value="XM_004255200.1"/>
</dbReference>
<protein>
    <submittedName>
        <fullName evidence="5">Uncharacterized protein</fullName>
    </submittedName>
</protein>
<dbReference type="AlphaFoldDB" id="A0A0A1U350"/>
<dbReference type="OMA" id="YPNCASE"/>
<evidence type="ECO:0000256" key="1">
    <source>
        <dbReference type="ARBA" id="ARBA00010394"/>
    </source>
</evidence>
<dbReference type="Proteomes" id="UP000014680">
    <property type="component" value="Unassembled WGS sequence"/>
</dbReference>
<accession>A0A0A1U350</accession>
<evidence type="ECO:0000313" key="5">
    <source>
        <dbReference type="EMBL" id="ELP88477.1"/>
    </source>
</evidence>
<dbReference type="EMBL" id="KB206756">
    <property type="protein sequence ID" value="ELP88477.1"/>
    <property type="molecule type" value="Genomic_DNA"/>
</dbReference>
<evidence type="ECO:0000256" key="3">
    <source>
        <dbReference type="ARBA" id="ARBA00022927"/>
    </source>
</evidence>
<keyword evidence="2" id="KW-0813">Transport</keyword>
<feature type="signal peptide" evidence="4">
    <location>
        <begin position="1"/>
        <end position="17"/>
    </location>
</feature>
<evidence type="ECO:0000256" key="4">
    <source>
        <dbReference type="SAM" id="SignalP"/>
    </source>
</evidence>
<dbReference type="Gene3D" id="1.25.10.10">
    <property type="entry name" value="Leucine-rich Repeat Variant"/>
    <property type="match status" value="1"/>
</dbReference>
<dbReference type="PANTHER" id="PTHR23316">
    <property type="entry name" value="IMPORTIN ALPHA"/>
    <property type="match status" value="1"/>
</dbReference>
<sequence>MRLLLLSENIIATSLLAVGNLCNQSPYCVNDFIEKGILDFIDKYFTVFRPNSEVITDSCFVFCSFAENITTTSPVFIKSFNLIGKFCQVPNGQVISDIIRAMNALLKRNIYTDVVIEMGFEDFCVQALQRSFVFEINEAALKTLLTYVLKCTSLPKYQTIINTVAPFLAHKNMILRRLTVLILSDVVYSSNENIISFMLSGNIMPKMCQMALKDDSVSVRNEAFFFISNCLLGATNFEPLISQCVVEAISRGLVSDNMEIAGSMLKGAIRLVSKCGANNVERLANAFEMCGLFDNIGLLINSRDDELSNNAERLVSMLRVVLPETDLD</sequence>
<comment type="similarity">
    <text evidence="1">Belongs to the importin alpha family.</text>
</comment>
<dbReference type="VEuPathDB" id="AmoebaDB:EIN_230900"/>
<dbReference type="InterPro" id="IPR016024">
    <property type="entry name" value="ARM-type_fold"/>
</dbReference>